<keyword evidence="13" id="KW-0675">Receptor</keyword>
<evidence type="ECO:0000259" key="22">
    <source>
        <dbReference type="PROSITE" id="PS50927"/>
    </source>
</evidence>
<evidence type="ECO:0000259" key="21">
    <source>
        <dbReference type="PROSITE" id="PS50011"/>
    </source>
</evidence>
<evidence type="ECO:0000256" key="20">
    <source>
        <dbReference type="SAM" id="SignalP"/>
    </source>
</evidence>
<evidence type="ECO:0000256" key="12">
    <source>
        <dbReference type="ARBA" id="ARBA00023157"/>
    </source>
</evidence>
<dbReference type="PROSITE" id="PS50011">
    <property type="entry name" value="PROTEIN_KINASE_DOM"/>
    <property type="match status" value="1"/>
</dbReference>
<dbReference type="Gene3D" id="3.30.200.20">
    <property type="entry name" value="Phosphorylase Kinase, domain 1"/>
    <property type="match status" value="1"/>
</dbReference>
<dbReference type="InterPro" id="IPR017441">
    <property type="entry name" value="Protein_kinase_ATP_BS"/>
</dbReference>
<comment type="catalytic activity">
    <reaction evidence="15 17">
        <text>L-threonyl-[protein] + ATP = O-phospho-L-threonyl-[protein] + ADP + H(+)</text>
        <dbReference type="Rhea" id="RHEA:46608"/>
        <dbReference type="Rhea" id="RHEA-COMP:11060"/>
        <dbReference type="Rhea" id="RHEA-COMP:11605"/>
        <dbReference type="ChEBI" id="CHEBI:15378"/>
        <dbReference type="ChEBI" id="CHEBI:30013"/>
        <dbReference type="ChEBI" id="CHEBI:30616"/>
        <dbReference type="ChEBI" id="CHEBI:61977"/>
        <dbReference type="ChEBI" id="CHEBI:456216"/>
        <dbReference type="EC" id="2.7.11.1"/>
    </reaction>
</comment>
<evidence type="ECO:0000256" key="7">
    <source>
        <dbReference type="ARBA" id="ARBA00022741"/>
    </source>
</evidence>
<evidence type="ECO:0000256" key="1">
    <source>
        <dbReference type="ARBA" id="ARBA00004167"/>
    </source>
</evidence>
<sequence>MAFQNKSSYFLFPPFLHCLLVFVYLLVLPNGSFPQPNKNIILGSSLTATKQNDLYWASQSGDFAFGFLPLGGKGFLLAIWFDKIDEKTVVWSANRDKLVPKGSTIQLTTAGQLVLNDPGGNQIWTASSSGSTNPSVSYTAMPDTGNFVLAATNSEILWQSFDVPTDTILPSQTLNMGGFLVARYSETNYSYGRFQLWLQTDGNLVLYPRAFALDKVSSAYWASNTIGSDFQLVFNLSGSIDVISNNSTTLTTMVSNTLSPQIFYLRAILEHDGIFRLYVYPKATHNSSMRKACSQVSDSVNICTMVHGGWGSGVCGFNSYFRLGDDQRPFCTCPPGYVLLDPNDEIKGCKPNFIAQSCDQSFLETDNFAFVALENTNWPQHDYGYFKPKRMFERLFFAVATFRNGECWKKRFPLADGRMDPSVGGRALLKVRKQNSTFQLNNFVYKQTNKPTIFVIGSVLLGSSVFLNFILFLLTLFIGYRLRKKKSRIVQGDPSSLGVNLRVFSYDELNRGTTGFIQQLGRGSFATVYKGIIDSQDNNNLVAIKKLDNVVQEGDQEFKAEVSAIAGTNHQNLVRLLGFCNEGEHRMLVFEFMHNGSLADFLFGTGKPNWYVRIQLVLGIARGLYYLHEECSTQTIHCDIKPHNILLDDSFTARIADFGLAKLLKKDQTRTLTAIRGTKGYVAPEWFRSLPITVNVDIISCRRSFEEKAENEEQMVLADWAYDCFKERKVEMLVENDEEAKIELKRVKKFVMIAIWCIQEEPSLRPPMKKVLQMLEDAIEVSVPPDPSSFVSSIS</sequence>
<evidence type="ECO:0000256" key="10">
    <source>
        <dbReference type="ARBA" id="ARBA00022989"/>
    </source>
</evidence>
<evidence type="ECO:0000256" key="13">
    <source>
        <dbReference type="ARBA" id="ARBA00023170"/>
    </source>
</evidence>
<dbReference type="PIRSF" id="PIRSF000641">
    <property type="entry name" value="SRK"/>
    <property type="match status" value="1"/>
</dbReference>
<dbReference type="InterPro" id="IPR051343">
    <property type="entry name" value="G-type_lectin_kinases/EP1-like"/>
</dbReference>
<dbReference type="InterPro" id="IPR024171">
    <property type="entry name" value="SRK-like_kinase"/>
</dbReference>
<evidence type="ECO:0000256" key="5">
    <source>
        <dbReference type="ARBA" id="ARBA00022692"/>
    </source>
</evidence>
<comment type="subcellular location">
    <subcellularLocation>
        <location evidence="1">Membrane</location>
        <topology evidence="1">Single-pass membrane protein</topology>
    </subcellularLocation>
</comment>
<keyword evidence="3" id="KW-0245">EGF-like domain</keyword>
<keyword evidence="2 17" id="KW-0723">Serine/threonine-protein kinase</keyword>
<dbReference type="InterPro" id="IPR000719">
    <property type="entry name" value="Prot_kinase_dom"/>
</dbReference>
<dbReference type="InterPro" id="IPR001480">
    <property type="entry name" value="Bulb-type_lectin_dom"/>
</dbReference>
<feature type="chain" id="PRO_5045435638" description="Receptor-like serine/threonine-protein kinase" evidence="20">
    <location>
        <begin position="35"/>
        <end position="795"/>
    </location>
</feature>
<dbReference type="EMBL" id="OZ021736">
    <property type="protein sequence ID" value="CAK9314166.1"/>
    <property type="molecule type" value="Genomic_DNA"/>
</dbReference>
<feature type="domain" description="Protein kinase" evidence="21">
    <location>
        <begin position="514"/>
        <end position="779"/>
    </location>
</feature>
<keyword evidence="5 19" id="KW-0812">Transmembrane</keyword>
<evidence type="ECO:0000256" key="9">
    <source>
        <dbReference type="ARBA" id="ARBA00022840"/>
    </source>
</evidence>
<dbReference type="PANTHER" id="PTHR47976">
    <property type="entry name" value="G-TYPE LECTIN S-RECEPTOR-LIKE SERINE/THREONINE-PROTEIN KINASE SD2-5"/>
    <property type="match status" value="1"/>
</dbReference>
<dbReference type="CDD" id="cd00028">
    <property type="entry name" value="B_lectin"/>
    <property type="match status" value="1"/>
</dbReference>
<evidence type="ECO:0000256" key="15">
    <source>
        <dbReference type="ARBA" id="ARBA00047899"/>
    </source>
</evidence>
<keyword evidence="10 19" id="KW-1133">Transmembrane helix</keyword>
<keyword evidence="24" id="KW-1185">Reference proteome</keyword>
<dbReference type="SUPFAM" id="SSF51110">
    <property type="entry name" value="alpha-D-mannose-specific plant lectins"/>
    <property type="match status" value="2"/>
</dbReference>
<keyword evidence="11 19" id="KW-0472">Membrane</keyword>
<dbReference type="EC" id="2.7.11.1" evidence="17"/>
<evidence type="ECO:0000313" key="23">
    <source>
        <dbReference type="EMBL" id="CAK9314166.1"/>
    </source>
</evidence>
<reference evidence="23 24" key="1">
    <citation type="submission" date="2024-03" db="EMBL/GenBank/DDBJ databases">
        <authorList>
            <person name="Gkanogiannis A."/>
            <person name="Becerra Lopez-Lavalle L."/>
        </authorList>
    </citation>
    <scope>NUCLEOTIDE SEQUENCE [LARGE SCALE GENOMIC DNA]</scope>
</reference>
<keyword evidence="4 17" id="KW-0808">Transferase</keyword>
<dbReference type="Gene3D" id="2.90.10.10">
    <property type="entry name" value="Bulb-type lectin domain"/>
    <property type="match status" value="1"/>
</dbReference>
<dbReference type="Gene3D" id="2.90.10.30">
    <property type="match status" value="1"/>
</dbReference>
<dbReference type="Pfam" id="PF00069">
    <property type="entry name" value="Pkinase"/>
    <property type="match status" value="1"/>
</dbReference>
<evidence type="ECO:0000256" key="14">
    <source>
        <dbReference type="ARBA" id="ARBA00023180"/>
    </source>
</evidence>
<keyword evidence="7 17" id="KW-0547">Nucleotide-binding</keyword>
<keyword evidence="14" id="KW-0325">Glycoprotein</keyword>
<evidence type="ECO:0000256" key="19">
    <source>
        <dbReference type="SAM" id="Phobius"/>
    </source>
</evidence>
<name>A0ABP0Y4T4_9ROSI</name>
<keyword evidence="9 17" id="KW-0067">ATP-binding</keyword>
<dbReference type="PANTHER" id="PTHR47976:SF108">
    <property type="entry name" value="G-TYPE LECTIN S-RECEPTOR-LIKE SERINE_THREONINE-PROTEIN KINASE LECRK1"/>
    <property type="match status" value="1"/>
</dbReference>
<feature type="domain" description="Bulb-type lectin" evidence="22">
    <location>
        <begin position="39"/>
        <end position="162"/>
    </location>
</feature>
<evidence type="ECO:0000256" key="17">
    <source>
        <dbReference type="PIRNR" id="PIRNR000641"/>
    </source>
</evidence>
<gene>
    <name evidence="23" type="ORF">CITCOLO1_LOCUS5908</name>
</gene>
<dbReference type="PROSITE" id="PS00107">
    <property type="entry name" value="PROTEIN_KINASE_ATP"/>
    <property type="match status" value="1"/>
</dbReference>
<keyword evidence="6 20" id="KW-0732">Signal</keyword>
<keyword evidence="8 17" id="KW-0418">Kinase</keyword>
<evidence type="ECO:0000256" key="6">
    <source>
        <dbReference type="ARBA" id="ARBA00022729"/>
    </source>
</evidence>
<dbReference type="PROSITE" id="PS50927">
    <property type="entry name" value="BULB_LECTIN"/>
    <property type="match status" value="1"/>
</dbReference>
<evidence type="ECO:0000256" key="4">
    <source>
        <dbReference type="ARBA" id="ARBA00022679"/>
    </source>
</evidence>
<evidence type="ECO:0000256" key="2">
    <source>
        <dbReference type="ARBA" id="ARBA00022527"/>
    </source>
</evidence>
<dbReference type="Proteomes" id="UP001642487">
    <property type="component" value="Chromosome 2"/>
</dbReference>
<evidence type="ECO:0000256" key="16">
    <source>
        <dbReference type="ARBA" id="ARBA00048679"/>
    </source>
</evidence>
<dbReference type="SMART" id="SM00220">
    <property type="entry name" value="S_TKc"/>
    <property type="match status" value="1"/>
</dbReference>
<evidence type="ECO:0000256" key="3">
    <source>
        <dbReference type="ARBA" id="ARBA00022536"/>
    </source>
</evidence>
<comment type="catalytic activity">
    <reaction evidence="16 17">
        <text>L-seryl-[protein] + ATP = O-phospho-L-seryl-[protein] + ADP + H(+)</text>
        <dbReference type="Rhea" id="RHEA:17989"/>
        <dbReference type="Rhea" id="RHEA-COMP:9863"/>
        <dbReference type="Rhea" id="RHEA-COMP:11604"/>
        <dbReference type="ChEBI" id="CHEBI:15378"/>
        <dbReference type="ChEBI" id="CHEBI:29999"/>
        <dbReference type="ChEBI" id="CHEBI:30616"/>
        <dbReference type="ChEBI" id="CHEBI:83421"/>
        <dbReference type="ChEBI" id="CHEBI:456216"/>
        <dbReference type="EC" id="2.7.11.1"/>
    </reaction>
</comment>
<evidence type="ECO:0000256" key="18">
    <source>
        <dbReference type="PROSITE-ProRule" id="PRU10141"/>
    </source>
</evidence>
<dbReference type="SUPFAM" id="SSF56112">
    <property type="entry name" value="Protein kinase-like (PK-like)"/>
    <property type="match status" value="1"/>
</dbReference>
<dbReference type="SMART" id="SM00108">
    <property type="entry name" value="B_lectin"/>
    <property type="match status" value="1"/>
</dbReference>
<feature type="binding site" evidence="18">
    <location>
        <position position="546"/>
    </location>
    <ligand>
        <name>ATP</name>
        <dbReference type="ChEBI" id="CHEBI:30616"/>
    </ligand>
</feature>
<comment type="similarity">
    <text evidence="17">Belongs to the protein kinase superfamily. Ser/Thr protein kinase family.</text>
</comment>
<dbReference type="Pfam" id="PF01453">
    <property type="entry name" value="B_lectin"/>
    <property type="match status" value="1"/>
</dbReference>
<keyword evidence="12" id="KW-1015">Disulfide bond</keyword>
<feature type="signal peptide" evidence="20">
    <location>
        <begin position="1"/>
        <end position="34"/>
    </location>
</feature>
<accession>A0ABP0Y4T4</accession>
<protein>
    <recommendedName>
        <fullName evidence="17">Receptor-like serine/threonine-protein kinase</fullName>
        <ecNumber evidence="17">2.7.11.1</ecNumber>
    </recommendedName>
</protein>
<dbReference type="InterPro" id="IPR011009">
    <property type="entry name" value="Kinase-like_dom_sf"/>
</dbReference>
<dbReference type="InterPro" id="IPR036426">
    <property type="entry name" value="Bulb-type_lectin_dom_sf"/>
</dbReference>
<dbReference type="Gene3D" id="1.10.510.10">
    <property type="entry name" value="Transferase(Phosphotransferase) domain 1"/>
    <property type="match status" value="1"/>
</dbReference>
<evidence type="ECO:0000256" key="11">
    <source>
        <dbReference type="ARBA" id="ARBA00023136"/>
    </source>
</evidence>
<evidence type="ECO:0000313" key="24">
    <source>
        <dbReference type="Proteomes" id="UP001642487"/>
    </source>
</evidence>
<evidence type="ECO:0000256" key="8">
    <source>
        <dbReference type="ARBA" id="ARBA00022777"/>
    </source>
</evidence>
<proteinExistence type="inferred from homology"/>
<organism evidence="23 24">
    <name type="scientific">Citrullus colocynthis</name>
    <name type="common">colocynth</name>
    <dbReference type="NCBI Taxonomy" id="252529"/>
    <lineage>
        <taxon>Eukaryota</taxon>
        <taxon>Viridiplantae</taxon>
        <taxon>Streptophyta</taxon>
        <taxon>Embryophyta</taxon>
        <taxon>Tracheophyta</taxon>
        <taxon>Spermatophyta</taxon>
        <taxon>Magnoliopsida</taxon>
        <taxon>eudicotyledons</taxon>
        <taxon>Gunneridae</taxon>
        <taxon>Pentapetalae</taxon>
        <taxon>rosids</taxon>
        <taxon>fabids</taxon>
        <taxon>Cucurbitales</taxon>
        <taxon>Cucurbitaceae</taxon>
        <taxon>Benincaseae</taxon>
        <taxon>Citrullus</taxon>
    </lineage>
</organism>
<feature type="transmembrane region" description="Helical" evidence="19">
    <location>
        <begin position="453"/>
        <end position="478"/>
    </location>
</feature>